<protein>
    <submittedName>
        <fullName evidence="1">Craniofacial development protein 2-like</fullName>
    </submittedName>
</protein>
<name>A0AAV4B8B3_9GAST</name>
<dbReference type="EMBL" id="BLXT01004722">
    <property type="protein sequence ID" value="GFO16825.1"/>
    <property type="molecule type" value="Genomic_DNA"/>
</dbReference>
<organism evidence="1 2">
    <name type="scientific">Plakobranchus ocellatus</name>
    <dbReference type="NCBI Taxonomy" id="259542"/>
    <lineage>
        <taxon>Eukaryota</taxon>
        <taxon>Metazoa</taxon>
        <taxon>Spiralia</taxon>
        <taxon>Lophotrochozoa</taxon>
        <taxon>Mollusca</taxon>
        <taxon>Gastropoda</taxon>
        <taxon>Heterobranchia</taxon>
        <taxon>Euthyneura</taxon>
        <taxon>Panpulmonata</taxon>
        <taxon>Sacoglossa</taxon>
        <taxon>Placobranchoidea</taxon>
        <taxon>Plakobranchidae</taxon>
        <taxon>Plakobranchus</taxon>
    </lineage>
</organism>
<proteinExistence type="predicted"/>
<sequence>MVPVCGGPTELWCQLLPTAVPSRRSRPSPWLIPGSRQFWCCQLPTDVEVVTPSLRAEDVKVEKFYEEIEKAKGYLKSQDIIIIMRDFAAKVGDERVEDVGPSGIGPVNERGSSLLNGAKSMILPSQILGIKTTSGDSGLGRAPGIEVETIPKHRQNIKITARSRL</sequence>
<evidence type="ECO:0000313" key="1">
    <source>
        <dbReference type="EMBL" id="GFO16825.1"/>
    </source>
</evidence>
<gene>
    <name evidence="1" type="ORF">PoB_004333000</name>
</gene>
<reference evidence="1 2" key="1">
    <citation type="journal article" date="2021" name="Elife">
        <title>Chloroplast acquisition without the gene transfer in kleptoplastic sea slugs, Plakobranchus ocellatus.</title>
        <authorList>
            <person name="Maeda T."/>
            <person name="Takahashi S."/>
            <person name="Yoshida T."/>
            <person name="Shimamura S."/>
            <person name="Takaki Y."/>
            <person name="Nagai Y."/>
            <person name="Toyoda A."/>
            <person name="Suzuki Y."/>
            <person name="Arimoto A."/>
            <person name="Ishii H."/>
            <person name="Satoh N."/>
            <person name="Nishiyama T."/>
            <person name="Hasebe M."/>
            <person name="Maruyama T."/>
            <person name="Minagawa J."/>
            <person name="Obokata J."/>
            <person name="Shigenobu S."/>
        </authorList>
    </citation>
    <scope>NUCLEOTIDE SEQUENCE [LARGE SCALE GENOMIC DNA]</scope>
</reference>
<dbReference type="Proteomes" id="UP000735302">
    <property type="component" value="Unassembled WGS sequence"/>
</dbReference>
<keyword evidence="2" id="KW-1185">Reference proteome</keyword>
<dbReference type="AlphaFoldDB" id="A0AAV4B8B3"/>
<comment type="caution">
    <text evidence="1">The sequence shown here is derived from an EMBL/GenBank/DDBJ whole genome shotgun (WGS) entry which is preliminary data.</text>
</comment>
<accession>A0AAV4B8B3</accession>
<evidence type="ECO:0000313" key="2">
    <source>
        <dbReference type="Proteomes" id="UP000735302"/>
    </source>
</evidence>